<accession>A0ACB0JLA6</accession>
<reference evidence="1" key="1">
    <citation type="submission" date="2023-10" db="EMBL/GenBank/DDBJ databases">
        <authorList>
            <person name="Rodriguez Cubillos JULIANA M."/>
            <person name="De Vega J."/>
        </authorList>
    </citation>
    <scope>NUCLEOTIDE SEQUENCE</scope>
</reference>
<organism evidence="1 2">
    <name type="scientific">Trifolium pratense</name>
    <name type="common">Red clover</name>
    <dbReference type="NCBI Taxonomy" id="57577"/>
    <lineage>
        <taxon>Eukaryota</taxon>
        <taxon>Viridiplantae</taxon>
        <taxon>Streptophyta</taxon>
        <taxon>Embryophyta</taxon>
        <taxon>Tracheophyta</taxon>
        <taxon>Spermatophyta</taxon>
        <taxon>Magnoliopsida</taxon>
        <taxon>eudicotyledons</taxon>
        <taxon>Gunneridae</taxon>
        <taxon>Pentapetalae</taxon>
        <taxon>rosids</taxon>
        <taxon>fabids</taxon>
        <taxon>Fabales</taxon>
        <taxon>Fabaceae</taxon>
        <taxon>Papilionoideae</taxon>
        <taxon>50 kb inversion clade</taxon>
        <taxon>NPAAA clade</taxon>
        <taxon>Hologalegina</taxon>
        <taxon>IRL clade</taxon>
        <taxon>Trifolieae</taxon>
        <taxon>Trifolium</taxon>
    </lineage>
</organism>
<proteinExistence type="predicted"/>
<sequence>MLVQLDDINGSMQSATHVQQLIFALFSSLPKTKLANFGMLLWSIWKQRNNEVSDNISAQVQQVIERAKAGKGGLSGKWRSTQTKIGFGLQKICIAIIGLRPQQV</sequence>
<name>A0ACB0JLA6_TRIPR</name>
<evidence type="ECO:0000313" key="2">
    <source>
        <dbReference type="Proteomes" id="UP001177021"/>
    </source>
</evidence>
<evidence type="ECO:0000313" key="1">
    <source>
        <dbReference type="EMBL" id="CAJ2644237.1"/>
    </source>
</evidence>
<keyword evidence="2" id="KW-1185">Reference proteome</keyword>
<protein>
    <submittedName>
        <fullName evidence="1">Uncharacterized protein</fullName>
    </submittedName>
</protein>
<gene>
    <name evidence="1" type="ORF">MILVUS5_LOCUS13321</name>
</gene>
<comment type="caution">
    <text evidence="1">The sequence shown here is derived from an EMBL/GenBank/DDBJ whole genome shotgun (WGS) entry which is preliminary data.</text>
</comment>
<dbReference type="EMBL" id="CASHSV030000034">
    <property type="protein sequence ID" value="CAJ2644237.1"/>
    <property type="molecule type" value="Genomic_DNA"/>
</dbReference>
<dbReference type="Proteomes" id="UP001177021">
    <property type="component" value="Unassembled WGS sequence"/>
</dbReference>